<protein>
    <recommendedName>
        <fullName evidence="1">F-box domain-containing protein</fullName>
    </recommendedName>
</protein>
<evidence type="ECO:0000313" key="3">
    <source>
        <dbReference type="Proteomes" id="UP000298416"/>
    </source>
</evidence>
<reference evidence="2" key="1">
    <citation type="submission" date="2018-01" db="EMBL/GenBank/DDBJ databases">
        <authorList>
            <person name="Mao J.F."/>
        </authorList>
    </citation>
    <scope>NUCLEOTIDE SEQUENCE</scope>
    <source>
        <strain evidence="2">Huo1</strain>
        <tissue evidence="2">Leaf</tissue>
    </source>
</reference>
<dbReference type="SUPFAM" id="SSF81383">
    <property type="entry name" value="F-box domain"/>
    <property type="match status" value="1"/>
</dbReference>
<dbReference type="Pfam" id="PF12937">
    <property type="entry name" value="F-box-like"/>
    <property type="match status" value="1"/>
</dbReference>
<organism evidence="2">
    <name type="scientific">Salvia splendens</name>
    <name type="common">Scarlet sage</name>
    <dbReference type="NCBI Taxonomy" id="180675"/>
    <lineage>
        <taxon>Eukaryota</taxon>
        <taxon>Viridiplantae</taxon>
        <taxon>Streptophyta</taxon>
        <taxon>Embryophyta</taxon>
        <taxon>Tracheophyta</taxon>
        <taxon>Spermatophyta</taxon>
        <taxon>Magnoliopsida</taxon>
        <taxon>eudicotyledons</taxon>
        <taxon>Gunneridae</taxon>
        <taxon>Pentapetalae</taxon>
        <taxon>asterids</taxon>
        <taxon>lamiids</taxon>
        <taxon>Lamiales</taxon>
        <taxon>Lamiaceae</taxon>
        <taxon>Nepetoideae</taxon>
        <taxon>Mentheae</taxon>
        <taxon>Salviinae</taxon>
        <taxon>Salvia</taxon>
        <taxon>Salvia subgen. Calosphace</taxon>
        <taxon>core Calosphace</taxon>
    </lineage>
</organism>
<accession>A0A8X8XY16</accession>
<dbReference type="AlphaFoldDB" id="A0A8X8XY16"/>
<dbReference type="Gene3D" id="1.20.1280.50">
    <property type="match status" value="1"/>
</dbReference>
<dbReference type="Gene3D" id="3.80.10.10">
    <property type="entry name" value="Ribonuclease Inhibitor"/>
    <property type="match status" value="1"/>
</dbReference>
<dbReference type="PROSITE" id="PS50181">
    <property type="entry name" value="FBOX"/>
    <property type="match status" value="1"/>
</dbReference>
<dbReference type="InterPro" id="IPR032675">
    <property type="entry name" value="LRR_dom_sf"/>
</dbReference>
<dbReference type="InterPro" id="IPR001810">
    <property type="entry name" value="F-box_dom"/>
</dbReference>
<feature type="domain" description="F-box" evidence="1">
    <location>
        <begin position="123"/>
        <end position="170"/>
    </location>
</feature>
<dbReference type="PANTHER" id="PTHR38926">
    <property type="entry name" value="F-BOX DOMAIN CONTAINING PROTEIN, EXPRESSED"/>
    <property type="match status" value="1"/>
</dbReference>
<dbReference type="InterPro" id="IPR036047">
    <property type="entry name" value="F-box-like_dom_sf"/>
</dbReference>
<evidence type="ECO:0000313" key="2">
    <source>
        <dbReference type="EMBL" id="KAG6419566.1"/>
    </source>
</evidence>
<sequence>MERFDKLFSLYHSFPLVNNPHIHPDSPPLSTLRNSPYPPFYTYRGRQIRLPTRTRKFDGNDPPGLYSIDEYFDFHDTPPHKRSRLLEECREGQASQWLRWMRTTVLKPPKKIPMVASSSVPPPPPWIELPRNVTANILQRLGAEEVLKRAQAVCTSWWKVSKDPALWRVIDFSNPRQGVFNDEYYAMCRCAVDRSQGQLVDITIQYFGDDALMEYIANRSSSLKRLKLGTCFFISGGCATRMIAKLRQLEELHLTIRPWIGASHIIAIGNSCPLLKSFSCNGFKCKLLTNLFIDHNEPFRDAYALAISKSMPNLRHLQVFAHWMGNKGLELILDGCPHLESLDVRRCFDLDLQGDLEKRCREQIKYLKLPDDSVSDIPWPNCDGGDPFDTSAFSFEHYVYDYDKRYIYRRRL</sequence>
<name>A0A8X8XY16_SALSN</name>
<proteinExistence type="predicted"/>
<dbReference type="Proteomes" id="UP000298416">
    <property type="component" value="Unassembled WGS sequence"/>
</dbReference>
<keyword evidence="3" id="KW-1185">Reference proteome</keyword>
<reference evidence="2" key="2">
    <citation type="submission" date="2020-08" db="EMBL/GenBank/DDBJ databases">
        <title>Plant Genome Project.</title>
        <authorList>
            <person name="Zhang R.-G."/>
        </authorList>
    </citation>
    <scope>NUCLEOTIDE SEQUENCE</scope>
    <source>
        <strain evidence="2">Huo1</strain>
        <tissue evidence="2">Leaf</tissue>
    </source>
</reference>
<dbReference type="CDD" id="cd22164">
    <property type="entry name" value="F-box_AtSKIP19-like"/>
    <property type="match status" value="1"/>
</dbReference>
<evidence type="ECO:0000259" key="1">
    <source>
        <dbReference type="PROSITE" id="PS50181"/>
    </source>
</evidence>
<dbReference type="SUPFAM" id="SSF52047">
    <property type="entry name" value="RNI-like"/>
    <property type="match status" value="1"/>
</dbReference>
<gene>
    <name evidence="2" type="ORF">SASPL_121788</name>
</gene>
<dbReference type="PANTHER" id="PTHR38926:SF2">
    <property type="entry name" value="F-BOX_LRR-REPEAT PROTEIN 21-RELATED"/>
    <property type="match status" value="1"/>
</dbReference>
<dbReference type="EMBL" id="PNBA02000007">
    <property type="protein sequence ID" value="KAG6419566.1"/>
    <property type="molecule type" value="Genomic_DNA"/>
</dbReference>
<comment type="caution">
    <text evidence="2">The sequence shown here is derived from an EMBL/GenBank/DDBJ whole genome shotgun (WGS) entry which is preliminary data.</text>
</comment>